<dbReference type="SMART" id="SM00342">
    <property type="entry name" value="HTH_ARAC"/>
    <property type="match status" value="1"/>
</dbReference>
<dbReference type="SUPFAM" id="SSF51215">
    <property type="entry name" value="Regulatory protein AraC"/>
    <property type="match status" value="1"/>
</dbReference>
<dbReference type="PRINTS" id="PR00032">
    <property type="entry name" value="HTHARAC"/>
</dbReference>
<dbReference type="Gene3D" id="1.10.10.60">
    <property type="entry name" value="Homeodomain-like"/>
    <property type="match status" value="2"/>
</dbReference>
<sequence length="286" mass="33676">MVKQHLCEIPCGSMPVISETNFGKVTKPLLHLDRSASFSVLIYVVEGEMEIFEDGIPYLLTADTLFFLKSGVHHWGEKPFLQGTSWYYVHFEFPNVAQSVEKIYKNKMQQEEIMDIAEYKIILPKIINFAHNPAIKYLIKQIVTNYNTGRLMHASLLLWNVLYDCFEKDSPEHQSESYPIKINQLMHYLEEFYYKKITHEEIEMELGLSYKYLSALLKECLGKTIKQYQLSIRLKKTVELLCESSLSIAEISRETGFYDEFYFSKIFKREFGMPPSQYRQIYTTRI</sequence>
<feature type="domain" description="HTH araC/xylS-type" evidence="4">
    <location>
        <begin position="183"/>
        <end position="281"/>
    </location>
</feature>
<keyword evidence="2 5" id="KW-0238">DNA-binding</keyword>
<dbReference type="InterPro" id="IPR009057">
    <property type="entry name" value="Homeodomain-like_sf"/>
</dbReference>
<dbReference type="InterPro" id="IPR037923">
    <property type="entry name" value="HTH-like"/>
</dbReference>
<dbReference type="AlphaFoldDB" id="A0A1H8L6U9"/>
<dbReference type="Pfam" id="PF02311">
    <property type="entry name" value="AraC_binding"/>
    <property type="match status" value="1"/>
</dbReference>
<keyword evidence="3" id="KW-0804">Transcription</keyword>
<keyword evidence="6" id="KW-1185">Reference proteome</keyword>
<dbReference type="Pfam" id="PF12833">
    <property type="entry name" value="HTH_18"/>
    <property type="match status" value="1"/>
</dbReference>
<evidence type="ECO:0000256" key="2">
    <source>
        <dbReference type="ARBA" id="ARBA00023125"/>
    </source>
</evidence>
<dbReference type="GO" id="GO:0003700">
    <property type="term" value="F:DNA-binding transcription factor activity"/>
    <property type="evidence" value="ECO:0007669"/>
    <property type="project" value="InterPro"/>
</dbReference>
<name>A0A1H8L6U9_9BACI</name>
<proteinExistence type="predicted"/>
<dbReference type="InterPro" id="IPR003313">
    <property type="entry name" value="AraC-bd"/>
</dbReference>
<dbReference type="InterPro" id="IPR020449">
    <property type="entry name" value="Tscrpt_reg_AraC-type_HTH"/>
</dbReference>
<dbReference type="OrthoDB" id="9807321at2"/>
<dbReference type="STRING" id="872970.SAMN04488134_103104"/>
<accession>A0A1H8L6U9</accession>
<dbReference type="InterPro" id="IPR018062">
    <property type="entry name" value="HTH_AraC-typ_CS"/>
</dbReference>
<gene>
    <name evidence="5" type="ORF">SAMN04488134_103104</name>
</gene>
<dbReference type="PROSITE" id="PS00041">
    <property type="entry name" value="HTH_ARAC_FAMILY_1"/>
    <property type="match status" value="1"/>
</dbReference>
<dbReference type="Proteomes" id="UP000199300">
    <property type="component" value="Unassembled WGS sequence"/>
</dbReference>
<organism evidence="5 6">
    <name type="scientific">Amphibacillus marinus</name>
    <dbReference type="NCBI Taxonomy" id="872970"/>
    <lineage>
        <taxon>Bacteria</taxon>
        <taxon>Bacillati</taxon>
        <taxon>Bacillota</taxon>
        <taxon>Bacilli</taxon>
        <taxon>Bacillales</taxon>
        <taxon>Bacillaceae</taxon>
        <taxon>Amphibacillus</taxon>
    </lineage>
</organism>
<dbReference type="EMBL" id="FODJ01000003">
    <property type="protein sequence ID" value="SEO00847.1"/>
    <property type="molecule type" value="Genomic_DNA"/>
</dbReference>
<dbReference type="PROSITE" id="PS01124">
    <property type="entry name" value="HTH_ARAC_FAMILY_2"/>
    <property type="match status" value="1"/>
</dbReference>
<dbReference type="PANTHER" id="PTHR43280:SF2">
    <property type="entry name" value="HTH-TYPE TRANSCRIPTIONAL REGULATOR EXSA"/>
    <property type="match status" value="1"/>
</dbReference>
<evidence type="ECO:0000259" key="4">
    <source>
        <dbReference type="PROSITE" id="PS01124"/>
    </source>
</evidence>
<dbReference type="InterPro" id="IPR018060">
    <property type="entry name" value="HTH_AraC"/>
</dbReference>
<evidence type="ECO:0000256" key="3">
    <source>
        <dbReference type="ARBA" id="ARBA00023163"/>
    </source>
</evidence>
<dbReference type="RefSeq" id="WP_091495896.1">
    <property type="nucleotide sequence ID" value="NZ_FODJ01000003.1"/>
</dbReference>
<evidence type="ECO:0000313" key="5">
    <source>
        <dbReference type="EMBL" id="SEO00847.1"/>
    </source>
</evidence>
<dbReference type="SUPFAM" id="SSF46689">
    <property type="entry name" value="Homeodomain-like"/>
    <property type="match status" value="1"/>
</dbReference>
<protein>
    <submittedName>
        <fullName evidence="5">AraC-type DNA-binding protein</fullName>
    </submittedName>
</protein>
<keyword evidence="1" id="KW-0805">Transcription regulation</keyword>
<reference evidence="5 6" key="1">
    <citation type="submission" date="2016-10" db="EMBL/GenBank/DDBJ databases">
        <authorList>
            <person name="de Groot N.N."/>
        </authorList>
    </citation>
    <scope>NUCLEOTIDE SEQUENCE [LARGE SCALE GENOMIC DNA]</scope>
    <source>
        <strain evidence="5 6">CGMCC 1.10434</strain>
    </source>
</reference>
<dbReference type="PANTHER" id="PTHR43280">
    <property type="entry name" value="ARAC-FAMILY TRANSCRIPTIONAL REGULATOR"/>
    <property type="match status" value="1"/>
</dbReference>
<evidence type="ECO:0000313" key="6">
    <source>
        <dbReference type="Proteomes" id="UP000199300"/>
    </source>
</evidence>
<evidence type="ECO:0000256" key="1">
    <source>
        <dbReference type="ARBA" id="ARBA00023015"/>
    </source>
</evidence>
<dbReference type="GO" id="GO:0043565">
    <property type="term" value="F:sequence-specific DNA binding"/>
    <property type="evidence" value="ECO:0007669"/>
    <property type="project" value="InterPro"/>
</dbReference>